<evidence type="ECO:0000259" key="1">
    <source>
        <dbReference type="Pfam" id="PF00582"/>
    </source>
</evidence>
<feature type="domain" description="UspA" evidence="1">
    <location>
        <begin position="246"/>
        <end position="301"/>
    </location>
</feature>
<dbReference type="CDD" id="cd00293">
    <property type="entry name" value="USP-like"/>
    <property type="match status" value="1"/>
</dbReference>
<dbReference type="AlphaFoldDB" id="A0A1H0GH79"/>
<name>A0A1H0GH79_9HYPH</name>
<evidence type="ECO:0000313" key="3">
    <source>
        <dbReference type="Proteomes" id="UP000198704"/>
    </source>
</evidence>
<gene>
    <name evidence="2" type="ORF">SAMN05216360_11484</name>
</gene>
<dbReference type="Gene3D" id="3.40.50.12370">
    <property type="match status" value="1"/>
</dbReference>
<sequence length="302" mass="32274">MGVGRISLAPEEDEAMKTLLVPIAMHDALPSVFETTRLAATRFGSLIEGVSLRPALAEYVPVDMVGGMTWLRDEEADRAEAEEAGGRFVAFMDAAGIPRHARDGLCIPERVPEAGPRYRWRQDVPTGDAFLGQYARLFSATVVGRPGTTDNAPRMTTFETALFESGRPILLAPPTAPATLGDAILIAWNGSTETARAVAFAMPFLRRAQRVLVLSVEGGMVPGPSAQDLAQALACEGVDAAHRALPAGRRAPGETFLAEAKAFGCDLLIKGAYTQSRLRQMIFGGVTSHVLAYADMPVLMAH</sequence>
<protein>
    <submittedName>
        <fullName evidence="2">Universal stress protein family protein</fullName>
    </submittedName>
</protein>
<keyword evidence="3" id="KW-1185">Reference proteome</keyword>
<dbReference type="SUPFAM" id="SSF52402">
    <property type="entry name" value="Adenine nucleotide alpha hydrolases-like"/>
    <property type="match status" value="1"/>
</dbReference>
<organism evidence="2 3">
    <name type="scientific">Methylobacterium phyllostachyos</name>
    <dbReference type="NCBI Taxonomy" id="582672"/>
    <lineage>
        <taxon>Bacteria</taxon>
        <taxon>Pseudomonadati</taxon>
        <taxon>Pseudomonadota</taxon>
        <taxon>Alphaproteobacteria</taxon>
        <taxon>Hyphomicrobiales</taxon>
        <taxon>Methylobacteriaceae</taxon>
        <taxon>Methylobacterium</taxon>
    </lineage>
</organism>
<dbReference type="InterPro" id="IPR006016">
    <property type="entry name" value="UspA"/>
</dbReference>
<reference evidence="3" key="1">
    <citation type="submission" date="2016-10" db="EMBL/GenBank/DDBJ databases">
        <authorList>
            <person name="Varghese N."/>
            <person name="Submissions S."/>
        </authorList>
    </citation>
    <scope>NUCLEOTIDE SEQUENCE [LARGE SCALE GENOMIC DNA]</scope>
    <source>
        <strain evidence="3">BL47</strain>
    </source>
</reference>
<accession>A0A1H0GH79</accession>
<dbReference type="Proteomes" id="UP000198704">
    <property type="component" value="Unassembled WGS sequence"/>
</dbReference>
<dbReference type="EMBL" id="FNHS01000014">
    <property type="protein sequence ID" value="SDO06208.1"/>
    <property type="molecule type" value="Genomic_DNA"/>
</dbReference>
<dbReference type="STRING" id="582672.SAMN05216360_11484"/>
<dbReference type="Pfam" id="PF00582">
    <property type="entry name" value="Usp"/>
    <property type="match status" value="1"/>
</dbReference>
<evidence type="ECO:0000313" key="2">
    <source>
        <dbReference type="EMBL" id="SDO06208.1"/>
    </source>
</evidence>
<proteinExistence type="predicted"/>